<comment type="caution">
    <text evidence="1">The sequence shown here is derived from an EMBL/GenBank/DDBJ whole genome shotgun (WGS) entry which is preliminary data.</text>
</comment>
<keyword evidence="2" id="KW-1185">Reference proteome</keyword>
<sequence length="157" mass="17731">MGGQALESKSEDEAPIIPYFYRISTGGREYNGNPVNSQGMYRVTGNHPPLSAKCRSPDIRHHPLATPLMQAPAFSFTARASALQLTALHLCLLLLNFSPLYASSHRTTNFPCSHPQHSREFRSGASIFERIYNLLNLWHEISRCWPSQQKVRYPSMS</sequence>
<evidence type="ECO:0000313" key="2">
    <source>
        <dbReference type="Proteomes" id="UP000076154"/>
    </source>
</evidence>
<dbReference type="EMBL" id="LUEZ02000102">
    <property type="protein sequence ID" value="RDB18371.1"/>
    <property type="molecule type" value="Genomic_DNA"/>
</dbReference>
<organism evidence="1 2">
    <name type="scientific">Hypsizygus marmoreus</name>
    <name type="common">White beech mushroom</name>
    <name type="synonym">Agaricus marmoreus</name>
    <dbReference type="NCBI Taxonomy" id="39966"/>
    <lineage>
        <taxon>Eukaryota</taxon>
        <taxon>Fungi</taxon>
        <taxon>Dikarya</taxon>
        <taxon>Basidiomycota</taxon>
        <taxon>Agaricomycotina</taxon>
        <taxon>Agaricomycetes</taxon>
        <taxon>Agaricomycetidae</taxon>
        <taxon>Agaricales</taxon>
        <taxon>Tricholomatineae</taxon>
        <taxon>Lyophyllaceae</taxon>
        <taxon>Hypsizygus</taxon>
    </lineage>
</organism>
<gene>
    <name evidence="1" type="ORF">Hypma_000382</name>
</gene>
<name>A0A369J8L7_HYPMA</name>
<evidence type="ECO:0000313" key="1">
    <source>
        <dbReference type="EMBL" id="RDB18371.1"/>
    </source>
</evidence>
<accession>A0A369J8L7</accession>
<dbReference type="InParanoid" id="A0A369J8L7"/>
<dbReference type="Proteomes" id="UP000076154">
    <property type="component" value="Unassembled WGS sequence"/>
</dbReference>
<dbReference type="AlphaFoldDB" id="A0A369J8L7"/>
<reference evidence="1" key="1">
    <citation type="submission" date="2018-04" db="EMBL/GenBank/DDBJ databases">
        <title>Whole genome sequencing of Hypsizygus marmoreus.</title>
        <authorList>
            <person name="Choi I.-G."/>
            <person name="Min B."/>
            <person name="Kim J.-G."/>
            <person name="Kim S."/>
            <person name="Oh Y.-L."/>
            <person name="Kong W.-S."/>
            <person name="Park H."/>
            <person name="Jeong J."/>
            <person name="Song E.-S."/>
        </authorList>
    </citation>
    <scope>NUCLEOTIDE SEQUENCE [LARGE SCALE GENOMIC DNA]</scope>
    <source>
        <strain evidence="1">51987-8</strain>
    </source>
</reference>
<proteinExistence type="predicted"/>
<protein>
    <submittedName>
        <fullName evidence="1">Uncharacterized protein</fullName>
    </submittedName>
</protein>